<dbReference type="Pfam" id="PF03795">
    <property type="entry name" value="YCII"/>
    <property type="match status" value="1"/>
</dbReference>
<comment type="similarity">
    <text evidence="1">Belongs to the YciI family.</text>
</comment>
<dbReference type="PANTHER" id="PTHR33606">
    <property type="entry name" value="PROTEIN YCII"/>
    <property type="match status" value="1"/>
</dbReference>
<accession>A0A1Y5HZ60</accession>
<evidence type="ECO:0000313" key="4">
    <source>
        <dbReference type="Proteomes" id="UP000227088"/>
    </source>
</evidence>
<proteinExistence type="inferred from homology"/>
<dbReference type="NCBIfam" id="NF008473">
    <property type="entry name" value="PRK11370.1"/>
    <property type="match status" value="1"/>
</dbReference>
<evidence type="ECO:0000259" key="2">
    <source>
        <dbReference type="Pfam" id="PF03795"/>
    </source>
</evidence>
<dbReference type="AlphaFoldDB" id="A0A1Y5HZ60"/>
<dbReference type="EMBL" id="MABE01000438">
    <property type="protein sequence ID" value="OUS40095.1"/>
    <property type="molecule type" value="Genomic_DNA"/>
</dbReference>
<dbReference type="PANTHER" id="PTHR33606:SF3">
    <property type="entry name" value="PROTEIN YCII"/>
    <property type="match status" value="1"/>
</dbReference>
<dbReference type="InterPro" id="IPR005545">
    <property type="entry name" value="YCII"/>
</dbReference>
<dbReference type="SUPFAM" id="SSF54909">
    <property type="entry name" value="Dimeric alpha+beta barrel"/>
    <property type="match status" value="1"/>
</dbReference>
<comment type="caution">
    <text evidence="3">The sequence shown here is derived from an EMBL/GenBank/DDBJ whole genome shotgun (WGS) entry which is preliminary data.</text>
</comment>
<dbReference type="InterPro" id="IPR051807">
    <property type="entry name" value="Sec-metab_biosynth-assoc"/>
</dbReference>
<dbReference type="InterPro" id="IPR011008">
    <property type="entry name" value="Dimeric_a/b-barrel"/>
</dbReference>
<dbReference type="Gene3D" id="3.30.70.1060">
    <property type="entry name" value="Dimeric alpha+beta barrel"/>
    <property type="match status" value="1"/>
</dbReference>
<gene>
    <name evidence="3" type="ORF">A9R00_07790</name>
</gene>
<sequence>MWYAIMSQDVENSLDKRLSARPAHIERLQALKAEGRLLIAGPHPAIDSEDPGSEGFTGSLVVAEFDSLTSAQNWADADPYIEAGVYQQVIVKPFKKVLP</sequence>
<feature type="domain" description="YCII-related" evidence="2">
    <location>
        <begin position="1"/>
        <end position="95"/>
    </location>
</feature>
<name>A0A1Y5HZ60_OLEAN</name>
<evidence type="ECO:0000256" key="1">
    <source>
        <dbReference type="ARBA" id="ARBA00007689"/>
    </source>
</evidence>
<organism evidence="3 4">
    <name type="scientific">Oleispira antarctica</name>
    <dbReference type="NCBI Taxonomy" id="188908"/>
    <lineage>
        <taxon>Bacteria</taxon>
        <taxon>Pseudomonadati</taxon>
        <taxon>Pseudomonadota</taxon>
        <taxon>Gammaproteobacteria</taxon>
        <taxon>Oceanospirillales</taxon>
        <taxon>Oceanospirillaceae</taxon>
        <taxon>Oleispira</taxon>
    </lineage>
</organism>
<dbReference type="Proteomes" id="UP000227088">
    <property type="component" value="Unassembled WGS sequence"/>
</dbReference>
<protein>
    <recommendedName>
        <fullName evidence="2">YCII-related domain-containing protein</fullName>
    </recommendedName>
</protein>
<evidence type="ECO:0000313" key="3">
    <source>
        <dbReference type="EMBL" id="OUS40095.1"/>
    </source>
</evidence>
<reference evidence="4" key="1">
    <citation type="journal article" date="2017" name="Proc. Natl. Acad. Sci. U.S.A.">
        <title>Simulation of Deepwater Horizon oil plume reveals substrate specialization within a complex community of hydrocarbon degraders.</title>
        <authorList>
            <person name="Hu P."/>
            <person name="Dubinsky E.A."/>
            <person name="Probst A.J."/>
            <person name="Wang J."/>
            <person name="Sieber C.M.K."/>
            <person name="Tom L.M."/>
            <person name="Gardinali P."/>
            <person name="Banfield J.F."/>
            <person name="Atlas R.M."/>
            <person name="Andersen G.L."/>
        </authorList>
    </citation>
    <scope>NUCLEOTIDE SEQUENCE [LARGE SCALE GENOMIC DNA]</scope>
</reference>